<proteinExistence type="predicted"/>
<dbReference type="EMBL" id="JACFXV010000039">
    <property type="protein sequence ID" value="MBA5776297.1"/>
    <property type="molecule type" value="Genomic_DNA"/>
</dbReference>
<evidence type="ECO:0008006" key="6">
    <source>
        <dbReference type="Google" id="ProtNLM"/>
    </source>
</evidence>
<feature type="compositionally biased region" description="Low complexity" evidence="1">
    <location>
        <begin position="159"/>
        <end position="176"/>
    </location>
</feature>
<organism evidence="4 5">
    <name type="scientific">Stappia albiluteola</name>
    <dbReference type="NCBI Taxonomy" id="2758565"/>
    <lineage>
        <taxon>Bacteria</taxon>
        <taxon>Pseudomonadati</taxon>
        <taxon>Pseudomonadota</taxon>
        <taxon>Alphaproteobacteria</taxon>
        <taxon>Hyphomicrobiales</taxon>
        <taxon>Stappiaceae</taxon>
        <taxon>Stappia</taxon>
    </lineage>
</organism>
<feature type="transmembrane region" description="Helical" evidence="2">
    <location>
        <begin position="136"/>
        <end position="154"/>
    </location>
</feature>
<comment type="caution">
    <text evidence="4">The sequence shown here is derived from an EMBL/GenBank/DDBJ whole genome shotgun (WGS) entry which is preliminary data.</text>
</comment>
<evidence type="ECO:0000313" key="5">
    <source>
        <dbReference type="Proteomes" id="UP000541109"/>
    </source>
</evidence>
<dbReference type="RefSeq" id="WP_182162580.1">
    <property type="nucleotide sequence ID" value="NZ_JACFXV010000039.1"/>
</dbReference>
<accession>A0A839ABI4</accession>
<reference evidence="4 5" key="1">
    <citation type="submission" date="2020-07" db="EMBL/GenBank/DDBJ databases">
        <title>Stappia sp., F7233, whole genome shotgun sequencing project.</title>
        <authorList>
            <person name="Jiang S."/>
            <person name="Liu Z.W."/>
            <person name="Du Z.J."/>
        </authorList>
    </citation>
    <scope>NUCLEOTIDE SEQUENCE [LARGE SCALE GENOMIC DNA]</scope>
    <source>
        <strain evidence="4 5">F7233</strain>
    </source>
</reference>
<name>A0A839ABI4_9HYPH</name>
<keyword evidence="2" id="KW-0472">Membrane</keyword>
<dbReference type="Proteomes" id="UP000541109">
    <property type="component" value="Unassembled WGS sequence"/>
</dbReference>
<keyword evidence="2" id="KW-0812">Transmembrane</keyword>
<dbReference type="AlphaFoldDB" id="A0A839ABI4"/>
<keyword evidence="2" id="KW-1133">Transmembrane helix</keyword>
<protein>
    <recommendedName>
        <fullName evidence="6">Tip attachment protein J domain-containing protein</fullName>
    </recommendedName>
</protein>
<keyword evidence="5" id="KW-1185">Reference proteome</keyword>
<dbReference type="EMBL" id="JACFXV010000042">
    <property type="protein sequence ID" value="MBA5776312.1"/>
    <property type="molecule type" value="Genomic_DNA"/>
</dbReference>
<evidence type="ECO:0000313" key="3">
    <source>
        <dbReference type="EMBL" id="MBA5776297.1"/>
    </source>
</evidence>
<feature type="transmembrane region" description="Helical" evidence="2">
    <location>
        <begin position="101"/>
        <end position="129"/>
    </location>
</feature>
<evidence type="ECO:0000313" key="4">
    <source>
        <dbReference type="EMBL" id="MBA5776312.1"/>
    </source>
</evidence>
<evidence type="ECO:0000256" key="2">
    <source>
        <dbReference type="SAM" id="Phobius"/>
    </source>
</evidence>
<feature type="region of interest" description="Disordered" evidence="1">
    <location>
        <begin position="154"/>
        <end position="181"/>
    </location>
</feature>
<gene>
    <name evidence="3" type="ORF">H2509_04065</name>
    <name evidence="4" type="ORF">H2509_04140</name>
</gene>
<sequence>MLPAPQSHVVTIWREPFQLGSPRLDLWPQGLSVSEIVSRAGCLPADFHARGVVAVDGEPVPRHMWAYVRPKAGRVNGVPVHVTFHMPLQGGGGGGGGGKRIFAIVAAIALTLITAGISTLGIPAIGIAAGSLGAKLLATAVGIAGSLAITALSSPPTRGGSRQEQASSESGSGELQPASVSGNVLQPNAAVPRVIGSRRLFPPFAMQPIVELIGQDEYVEAVHVLAGPHKLSDIRLGETTWDPEKEDGDLQIELREGLAGESRLGLVTRYGKTADLSQEMSVHGVDPIDQSVYSGTTPVWHGMATADAPDQAWLHLVVSALLRQDDVSDKLRIPFRIRIRRRGAAAWRYLPELHYMDATQAPRRAQIKFRFGSAFDGTLPPPPTDRGFIEARKLVPGQDVSPVGEDFDADPYFSAGAGDDIYRSDTAATTNVRNVTVTSDLVEVYLSADEWPAGVYEIEVIRGATFRDTLFTSDTYIYDGNIYDFFGVNDGGSLPLTRDGLIDRVTLRRLVSVREQYPIARRDVALIGVRARNRAVGQLSVRASGYVRDYGGYQVPAAVPGTVAPVSVITHGTFDKSADIAFECSLRLPKQPSAWSVVWEDGGSGTGSAIYIDDNARLVARAGDGDTAVQSTTDDTVVLKVPIKLLPFDGEVHTLGWDIRVSPGRVRLWIDDVLVGEAGTTLGGSLEGGTWAGGDAGGYLRPSGAAPDQIAGSPAASAVNWDDPSDASDLSVWAGGELHDASAAGWHIQTVTSNPAPHFLDAMTGSLNADPIPEELVDMAGLFEWRQKCLENGYSCNMVAEGDGLDDLLRIISSCGYARKYQSELWGVIRDYDRSAEAPIQVFSPRNIREFRWSKAFSRLPAGLRINYREAEDDDAERQITVFRAGAAGTDARTEQVTYDGLTDEADIIRRASFDLAQAQHRSTFYSFTAPVEAIVCRRGSLVTVNHDILRRHHGGARIKSVILDGPEENVLGVVLDAVVEVKDEADMLGTADLLEVPDLLELGNKTGIAIRRADGTSTVHALANAPGETDTLTFAEPVPNDAVPGGPFDPGSVAAITEGCLVVVGVVGQEFKRLIVSEIENGKGLTARLTLVDEAPQIWEAVNG</sequence>
<evidence type="ECO:0000256" key="1">
    <source>
        <dbReference type="SAM" id="MobiDB-lite"/>
    </source>
</evidence>